<reference evidence="1" key="1">
    <citation type="submission" date="2023-05" db="EMBL/GenBank/DDBJ databases">
        <authorList>
            <consortium name="ELIXIR-Norway"/>
        </authorList>
    </citation>
    <scope>NUCLEOTIDE SEQUENCE</scope>
</reference>
<evidence type="ECO:0000313" key="1">
    <source>
        <dbReference type="EMBL" id="CAN0127122.1"/>
    </source>
</evidence>
<name>A0AC59Z0I9_RANTA</name>
<evidence type="ECO:0000313" key="2">
    <source>
        <dbReference type="Proteomes" id="UP001162501"/>
    </source>
</evidence>
<dbReference type="EMBL" id="OX596105">
    <property type="protein sequence ID" value="CAN0127122.1"/>
    <property type="molecule type" value="Genomic_DNA"/>
</dbReference>
<dbReference type="Proteomes" id="UP001162501">
    <property type="component" value="Chromosome 21"/>
</dbReference>
<proteinExistence type="predicted"/>
<reference evidence="1" key="2">
    <citation type="submission" date="2025-03" db="EMBL/GenBank/DDBJ databases">
        <authorList>
            <consortium name="ELIXIR-Norway"/>
            <consortium name="Elixir Norway"/>
        </authorList>
    </citation>
    <scope>NUCLEOTIDE SEQUENCE</scope>
</reference>
<gene>
    <name evidence="1" type="ORF">MRATA1EN22A_LOCUS12451</name>
</gene>
<organism evidence="1 2">
    <name type="scientific">Rangifer tarandus platyrhynchus</name>
    <name type="common">Svalbard reindeer</name>
    <dbReference type="NCBI Taxonomy" id="3082113"/>
    <lineage>
        <taxon>Eukaryota</taxon>
        <taxon>Metazoa</taxon>
        <taxon>Chordata</taxon>
        <taxon>Craniata</taxon>
        <taxon>Vertebrata</taxon>
        <taxon>Euteleostomi</taxon>
        <taxon>Mammalia</taxon>
        <taxon>Eutheria</taxon>
        <taxon>Laurasiatheria</taxon>
        <taxon>Artiodactyla</taxon>
        <taxon>Ruminantia</taxon>
        <taxon>Pecora</taxon>
        <taxon>Cervidae</taxon>
        <taxon>Odocoileinae</taxon>
        <taxon>Rangifer</taxon>
    </lineage>
</organism>
<protein>
    <submittedName>
        <fullName evidence="1">Uncharacterized protein</fullName>
    </submittedName>
</protein>
<sequence>MATRRDWRLPGASVPVADMMPPPLEQDLNALLAHKEEEWRALQAQRTQMQEATLQDTQRRLEEAQGKLRRLREDFIYNLQVLEERDRELELYDAAFAQARGLEEARQAEVSELKIEVAKLKQALASETRRLEDLQRQYQQRLQEHRLELERVHSDRNNELDQQREQYGNLKWKLERRLKELDGELGLQRQELLQEFESEMQKREHEFRLRADNMSSVVLAHELKIKLLNKELAALREAGAKAAESLQGAEVANAELEDRLQRRDWELRDLVAVKDARIKDLEGKLHSMQLTRKKEEETFRRKHEELDHLARERDAVLMAAKSAHMEQLQAADARALELQAQCENLEVQLRRAEWKQVDATKEKDATIDKLREDASALKSGWDAQIAQLSKEMISKDLQVQSLQEEEMKLKAQLARCQQDIGRYKQQLSLAVEREQSLERDKVQLELDWQRRCEGVEREQYQQAEDLIQGLTAARDQVAAKLQETERRLCDREVVLKAVTRERDQALQALRTHGLLPEEEAQRPLRHQGEEINKSFLSSEIQRLKEQNTSLRNVIAQMRKEMEALSDQILPSAQLGGETSHTNQPDPKAAADSAIPGYVLALEAEMQNLKHKFKTLEEQLDVLDPSKTSLSCACAQPSVLVSTDTTGGTVPVDRASMGLALRRLGDRSHLLSFLVARLRQKVLQEPLDVDTIQRELPHKLDQVHLEALQLQKQVAELEKHFGSAWKESGGAAGRQQPKASDTAAVGGEVPADGGPAGTEDHGTQPLQVLSVPRLQRKLKEAARKILRLRLEKEQLLELGNRLRAELGHLTGKPPHHPFRTPEAQGSGEAPDVCLGQWQPCLTTQDPRKAKKECFSECSGKGQAHLAQTVHRKDARPGCTAGAGLRQHRSSTVTCRLAPQKENQSPKPRLAQEFQEETGHHTRRSSSLASSSLQDTWKLLDLGSSPSGLTSQDDSPPERAAMEEVVIAGMSGKLPESENLEEFWANLIGGVDMVTDDDRRWKAGLYGLPRRSGKLKDLSRFDASFFGVHPKQAHNMDPQLRMLLEVTYEAIVDAGINPASIRGTNTGIWVGVSGSEASEALSRDPETLVGYSMVGCQRAMMANRLSFFFDFKGPSITLDTACSSSLMALQRAYQAIQRGECTMAIVGGMNILLKPNTSVQFMKLGMLSPEGACKSFDASGNGYCRAEAVMAVFLTKKSLARRVYATILNAGTNTDGCKEQGVTYPSGEAQEQLISSLYKPAGLDPESLEYIEAHGTGTKVGDPQELNGIVQALCGTRKGPLLIGSTKSNMGHPEPASGLAALAKVLLSLEHGLWAPNLHFHSPNPEIPALQDGRLQVVDRPLPVLGGNVGINSFGFGGSNVHVILQPNSQPPPPPAPHAALPRLLRASGRTLEGVQGLLELGLQHSQNLAFVSMLNDIAAPSPATMPFHGYAVLGSQGGSQEVQQVPASKRPLWFICSGMGTQWRGMGLSLMRLSSFRASILRSDEAVKPLGLQVSQLLLSTDETTFDDIVVSFVSLTAIQIALIDLLTSMGLQPDGIIGHSLGEVACGYADGCISQKEAVLAAYWRGQCIKEANIPPGAMAAVGLTWEECKQRCPPGIVPACHNSIDTVTISGPQAAMLEFVQQLKQEGVFAKEVRTGGMAFHSYFMDAIAPTLLQQLKKVIRDPQPRSSRWLSTSIPKTQWQESLARTFSAEYNVNNLVSPVLFQEALWHVPENAVVLEIAPHALLQAVLKRGLKTSCTIIPLMKKDHKDNLEFFLSNIGRLYLTGIDVNPNGLFPPVEFPAPRGTPLISPHIKWDHSQTWDVPTAEDFPNGSSSSSATVYKIDINPESPDHYLVDHCIDGRVIFPATGYLCLVWKTLARALDQNMEHTPIVFENVTLHQATILPKTGTALLEVRLLEASCTFEVSENGNLIVSGKVYQWEDPDPKLFDNRYGMDPATPTDPTDPTTAIHLSRRDVYKELQLRGYNYGPYFQGVLETSSEGNTGQLLWKDNWVTFMDTMLQMSILAPGQRNLRLPTRITAIYIHPATHQQKLYTLQDGTQVADVVVNRCLDTTVAGGVYISRVHTSVAPRRQQDQPMPILEKFCFTPYMESGCLAGDLALQEELQLCAGLTQALQTKVAQQGIKMVIPGLDGAQAPQDAPQQGLPRLLATACQLQLNGNLQMEMDQILAQERALLCDDPLLSGLLNSSALKACVDTALENMTSLKMKVVEVLAGDGQLYSRIPALLNLQPLLQLDYTATDRHPQALEAAQAKLQQLNITQGQWDPSDPAPSNLGGANLVVCNCALASLGDPATAVGNMVAALKEGGFLLLHTLLRGHPLGETVAFLTCPEPQQGQQHLLSQNEWESLFAGASLHLVALKKSFYGSVLFLCRRLAPPDSPVFLPVEDTSFQWVDSLKNILVDSSSQPVWLMAVGCTTSGVVGLVNCLRREPGGHRIRCVLVSNLNSTSPIPETDPKSLELQKVLQSDLVMNVYRDGAWGAFRHFPLEQDKPEEQTEHAFINVLTRGDLSSIRWVCSPLRHTQSTGPGVQLCTIYYASLNFRDIMLATGKLSPDAIPGNWASRDCMLGMEFSGRDAGGKRVMGLVPAEGLATSTLVPQSFLWDVPSNWTLEEAASVPVVYSTAYYALIVRGHMQPGETVLIHSGSGGVGQAAIAIALSLGCRVFTTVGSAEKRAYLQSRFPQLNETSFANSRDTSFEQHVLWHTAGKGVDLVLNSLAEEKLQASVRCLAQHGRFLEIGKFDLSNNHPLGMAIFLKNVTFHGVLLDALFEENSTMWQKVSMLLKAGIREGVVQPLKRTVFPRTQVEDAFRYMAQGKHIGKVVIQVREEEQKAMLHGAKPTQMAALCKTFYPAHKSYIITGGLGGFGLELGHWLVERGAQKLVLTSRSGIRTGYQARQVREWRRQGVQVLVSTSDVSSLDGTRSLITEAAQLGPVGGIFNLAVVLRDAMLENQTPEFFQDVNKPKYSGTLNLDRVTREACPELDYFVVFSSVSCGRGNAGQTNYGFANSTMERICEKRRHNGLPGLAVQWGAIADVGLIVELKGTNEMVIGGTLPQHIASCLEVLDLFLNQPHPVLSSFVLAEKAKSHGDGGSQQDLVKAVAHILGIHDLATVNPDSSLSDLGLDSLMGVEVRQMLEREHNLALSMREIRQLTIRKLQEISAQAGTADELTDSTPKLGSPAQPQTQLNLSTLLVNPEGPTLTRLNSVQSSERPLFLVHPIEGSTTVFHSLAAKLSIPTYGLQCTGAAPLDSIQSLATYYIECIRQVQPEGPYRIAGYSYGACVAFEMCSQLQAQQSSGPTNNSLFLFDGSHTFVMAYTQSYRAKMNPGCEAEAEAEAMCFFMQQFTEAEHSRVLEALLPLGDLEARVAATVELIAQSHASLDRHALSFAARSFYHKLRAAEQYTPQATYHGNVTLLRAKMGGTYGNGLGADYNLSQVCDGKVSVHVIEGDHRTLLEGSGLESILSIIHSSLAEPRVSVREG</sequence>
<accession>A0AC59Z0I9</accession>